<dbReference type="SUPFAM" id="SSF52540">
    <property type="entry name" value="P-loop containing nucleoside triphosphate hydrolases"/>
    <property type="match status" value="1"/>
</dbReference>
<evidence type="ECO:0000313" key="6">
    <source>
        <dbReference type="EMBL" id="MCE0481734.1"/>
    </source>
</evidence>
<accession>A0ABS8VLQ1</accession>
<dbReference type="PANTHER" id="PTHR47961:SF4">
    <property type="entry name" value="ACTIVATING SIGNAL COINTEGRATOR 1 COMPLEX SUBUNIT 3"/>
    <property type="match status" value="1"/>
</dbReference>
<evidence type="ECO:0000256" key="1">
    <source>
        <dbReference type="ARBA" id="ARBA00022741"/>
    </source>
</evidence>
<feature type="region of interest" description="Disordered" evidence="5">
    <location>
        <begin position="29"/>
        <end position="112"/>
    </location>
</feature>
<keyword evidence="4" id="KW-0067">ATP-binding</keyword>
<feature type="compositionally biased region" description="Basic and acidic residues" evidence="5">
    <location>
        <begin position="83"/>
        <end position="97"/>
    </location>
</feature>
<feature type="compositionally biased region" description="Basic and acidic residues" evidence="5">
    <location>
        <begin position="52"/>
        <end position="74"/>
    </location>
</feature>
<comment type="caution">
    <text evidence="6">The sequence shown here is derived from an EMBL/GenBank/DDBJ whole genome shotgun (WGS) entry which is preliminary data.</text>
</comment>
<organism evidence="6 7">
    <name type="scientific">Datura stramonium</name>
    <name type="common">Jimsonweed</name>
    <name type="synonym">Common thornapple</name>
    <dbReference type="NCBI Taxonomy" id="4076"/>
    <lineage>
        <taxon>Eukaryota</taxon>
        <taxon>Viridiplantae</taxon>
        <taxon>Streptophyta</taxon>
        <taxon>Embryophyta</taxon>
        <taxon>Tracheophyta</taxon>
        <taxon>Spermatophyta</taxon>
        <taxon>Magnoliopsida</taxon>
        <taxon>eudicotyledons</taxon>
        <taxon>Gunneridae</taxon>
        <taxon>Pentapetalae</taxon>
        <taxon>asterids</taxon>
        <taxon>lamiids</taxon>
        <taxon>Solanales</taxon>
        <taxon>Solanaceae</taxon>
        <taxon>Solanoideae</taxon>
        <taxon>Datureae</taxon>
        <taxon>Datura</taxon>
    </lineage>
</organism>
<keyword evidence="7" id="KW-1185">Reference proteome</keyword>
<keyword evidence="1" id="KW-0547">Nucleotide-binding</keyword>
<proteinExistence type="predicted"/>
<dbReference type="InterPro" id="IPR027417">
    <property type="entry name" value="P-loop_NTPase"/>
</dbReference>
<protein>
    <submittedName>
        <fullName evidence="6">Uncharacterized protein</fullName>
    </submittedName>
</protein>
<keyword evidence="3" id="KW-0347">Helicase</keyword>
<dbReference type="InterPro" id="IPR050474">
    <property type="entry name" value="Hel308_SKI2-like"/>
</dbReference>
<evidence type="ECO:0000313" key="7">
    <source>
        <dbReference type="Proteomes" id="UP000823775"/>
    </source>
</evidence>
<reference evidence="6 7" key="1">
    <citation type="journal article" date="2021" name="BMC Genomics">
        <title>Datura genome reveals duplications of psychoactive alkaloid biosynthetic genes and high mutation rate following tissue culture.</title>
        <authorList>
            <person name="Rajewski A."/>
            <person name="Carter-House D."/>
            <person name="Stajich J."/>
            <person name="Litt A."/>
        </authorList>
    </citation>
    <scope>NUCLEOTIDE SEQUENCE [LARGE SCALE GENOMIC DNA]</scope>
    <source>
        <strain evidence="6">AR-01</strain>
    </source>
</reference>
<feature type="compositionally biased region" description="Basic and acidic residues" evidence="5">
    <location>
        <begin position="34"/>
        <end position="45"/>
    </location>
</feature>
<evidence type="ECO:0000256" key="4">
    <source>
        <dbReference type="ARBA" id="ARBA00022840"/>
    </source>
</evidence>
<keyword evidence="2" id="KW-0378">Hydrolase</keyword>
<name>A0ABS8VLQ1_DATST</name>
<evidence type="ECO:0000256" key="5">
    <source>
        <dbReference type="SAM" id="MobiDB-lite"/>
    </source>
</evidence>
<dbReference type="EMBL" id="JACEIK010005532">
    <property type="protein sequence ID" value="MCE0481734.1"/>
    <property type="molecule type" value="Genomic_DNA"/>
</dbReference>
<dbReference type="Proteomes" id="UP000823775">
    <property type="component" value="Unassembled WGS sequence"/>
</dbReference>
<evidence type="ECO:0000256" key="2">
    <source>
        <dbReference type="ARBA" id="ARBA00022801"/>
    </source>
</evidence>
<gene>
    <name evidence="6" type="ORF">HAX54_039729</name>
</gene>
<dbReference type="Gene3D" id="3.40.50.300">
    <property type="entry name" value="P-loop containing nucleotide triphosphate hydrolases"/>
    <property type="match status" value="1"/>
</dbReference>
<dbReference type="PANTHER" id="PTHR47961">
    <property type="entry name" value="DNA POLYMERASE THETA, PUTATIVE (AFU_ORTHOLOGUE AFUA_1G05260)-RELATED"/>
    <property type="match status" value="1"/>
</dbReference>
<evidence type="ECO:0000256" key="3">
    <source>
        <dbReference type="ARBA" id="ARBA00022806"/>
    </source>
</evidence>
<feature type="compositionally biased region" description="Basic residues" evidence="5">
    <location>
        <begin position="98"/>
        <end position="111"/>
    </location>
</feature>
<sequence length="488" mass="54145">MSHGGGGGGGAEAHARFKQYEYRANAGLVLTTDSRPRDTHRHGEPESLFGKIDPRSFGDRVSKGRPSELDEKIQRARKKKKERGALDSESIGRARRGERFRKKVSLPRQRKQQLGGQPLNIVCGAADEILALLKNDNFKPRQEKGNREGDVVVTGAGDGAEALNDDVGVAVEFERMKKKEAKESDLDVVPEDEEEDDVQANGIDHEVETKLLVHLQFEVQSHKVSLPKPAKLHPTRATAKERQNYLEKSIGEEARRLKDETRADSDVKRKGHADRDLDNGWSMGQRQLLNLDSLAVCQAGLFKANGKGQLPERSYKSHMKGYEEVHVQRLMPKPLAPGEALEDLFPSRVGTASFPVGWPQLSRSAVKTDRPTCGGTFSDGHVQVLVSTWPWPGVSIYATVIIKGTQIYNPEKGAWTELSPLDVMQMLGRAGRPQYDTYGEGIIITGQSELKYYLSLMNQQLPVESQFISKLADQLNAEVVLGARCRVP</sequence>